<reference evidence="1 2" key="1">
    <citation type="submission" date="2019-10" db="EMBL/GenBank/DDBJ databases">
        <authorList>
            <person name="Palmer J.M."/>
        </authorList>
    </citation>
    <scope>NUCLEOTIDE SEQUENCE [LARGE SCALE GENOMIC DNA]</scope>
    <source>
        <strain evidence="1 2">TWF718</strain>
    </source>
</reference>
<dbReference type="Proteomes" id="UP001313282">
    <property type="component" value="Unassembled WGS sequence"/>
</dbReference>
<accession>A0AAN8MWH7</accession>
<gene>
    <name evidence="1" type="ORF">TWF718_009672</name>
</gene>
<dbReference type="AlphaFoldDB" id="A0AAN8MWH7"/>
<evidence type="ECO:0000313" key="2">
    <source>
        <dbReference type="Proteomes" id="UP001313282"/>
    </source>
</evidence>
<comment type="caution">
    <text evidence="1">The sequence shown here is derived from an EMBL/GenBank/DDBJ whole genome shotgun (WGS) entry which is preliminary data.</text>
</comment>
<proteinExistence type="predicted"/>
<protein>
    <submittedName>
        <fullName evidence="1">Uncharacterized protein</fullName>
    </submittedName>
</protein>
<sequence length="131" mass="14680">MLSQPHCPKFGNPDNWAWGVGRAEVRGQEYVVQIPIDVVASLISNSSSESETAKDSELYQWAGEQALKPVSFGRPIFQGTLYLWIHRSNGAHTPVVTALYPAKIEISSVQPLANEVPEEQALFRHHGDRRW</sequence>
<keyword evidence="2" id="KW-1185">Reference proteome</keyword>
<evidence type="ECO:0000313" key="1">
    <source>
        <dbReference type="EMBL" id="KAK6336884.1"/>
    </source>
</evidence>
<dbReference type="EMBL" id="JAVHNR010000007">
    <property type="protein sequence ID" value="KAK6336884.1"/>
    <property type="molecule type" value="Genomic_DNA"/>
</dbReference>
<organism evidence="1 2">
    <name type="scientific">Orbilia javanica</name>
    <dbReference type="NCBI Taxonomy" id="47235"/>
    <lineage>
        <taxon>Eukaryota</taxon>
        <taxon>Fungi</taxon>
        <taxon>Dikarya</taxon>
        <taxon>Ascomycota</taxon>
        <taxon>Pezizomycotina</taxon>
        <taxon>Orbiliomycetes</taxon>
        <taxon>Orbiliales</taxon>
        <taxon>Orbiliaceae</taxon>
        <taxon>Orbilia</taxon>
    </lineage>
</organism>
<name>A0AAN8MWH7_9PEZI</name>